<dbReference type="AlphaFoldDB" id="A0A9Q0H6Q7"/>
<dbReference type="Proteomes" id="UP001141806">
    <property type="component" value="Unassembled WGS sequence"/>
</dbReference>
<dbReference type="EMBL" id="JAMYWD010000010">
    <property type="protein sequence ID" value="KAJ4958587.1"/>
    <property type="molecule type" value="Genomic_DNA"/>
</dbReference>
<evidence type="ECO:0000313" key="2">
    <source>
        <dbReference type="Proteomes" id="UP001141806"/>
    </source>
</evidence>
<name>A0A9Q0H6Q7_9MAGN</name>
<organism evidence="1 2">
    <name type="scientific">Protea cynaroides</name>
    <dbReference type="NCBI Taxonomy" id="273540"/>
    <lineage>
        <taxon>Eukaryota</taxon>
        <taxon>Viridiplantae</taxon>
        <taxon>Streptophyta</taxon>
        <taxon>Embryophyta</taxon>
        <taxon>Tracheophyta</taxon>
        <taxon>Spermatophyta</taxon>
        <taxon>Magnoliopsida</taxon>
        <taxon>Proteales</taxon>
        <taxon>Proteaceae</taxon>
        <taxon>Protea</taxon>
    </lineage>
</organism>
<protein>
    <submittedName>
        <fullName evidence="1">Uncharacterized protein</fullName>
    </submittedName>
</protein>
<keyword evidence="2" id="KW-1185">Reference proteome</keyword>
<proteinExistence type="predicted"/>
<sequence>MVEQGLSSDRRSGLLSGNLTGDWEDLGSSEVMVLQMGSKIPVRLLGAPLSAGGVIDRRLPWCDDDSVLTHEDVLWIAGGLSPVGKHVMAVREFGSVMLSLIEAAGDTMEGDARRGIPSLIQFGAAIELRSSGKQVEELGLNQALSQGTGGDARVDMLRELVSRAGSGSLAHVIPGIKLSLVMQGVTGGSLE</sequence>
<comment type="caution">
    <text evidence="1">The sequence shown here is derived from an EMBL/GenBank/DDBJ whole genome shotgun (WGS) entry which is preliminary data.</text>
</comment>
<reference evidence="1" key="1">
    <citation type="journal article" date="2023" name="Plant J.">
        <title>The genome of the king protea, Protea cynaroides.</title>
        <authorList>
            <person name="Chang J."/>
            <person name="Duong T.A."/>
            <person name="Schoeman C."/>
            <person name="Ma X."/>
            <person name="Roodt D."/>
            <person name="Barker N."/>
            <person name="Li Z."/>
            <person name="Van de Peer Y."/>
            <person name="Mizrachi E."/>
        </authorList>
    </citation>
    <scope>NUCLEOTIDE SEQUENCE</scope>
    <source>
        <tissue evidence="1">Young leaves</tissue>
    </source>
</reference>
<evidence type="ECO:0000313" key="1">
    <source>
        <dbReference type="EMBL" id="KAJ4958587.1"/>
    </source>
</evidence>
<accession>A0A9Q0H6Q7</accession>
<gene>
    <name evidence="1" type="ORF">NE237_025698</name>
</gene>